<gene>
    <name evidence="10" type="ORF">MalAC0309_0379</name>
</gene>
<organism evidence="10 11">
    <name type="scientific">Microcella alkaliphila</name>
    <dbReference type="NCBI Taxonomy" id="279828"/>
    <lineage>
        <taxon>Bacteria</taxon>
        <taxon>Bacillati</taxon>
        <taxon>Actinomycetota</taxon>
        <taxon>Actinomycetes</taxon>
        <taxon>Micrococcales</taxon>
        <taxon>Microbacteriaceae</taxon>
        <taxon>Microcella</taxon>
    </lineage>
</organism>
<evidence type="ECO:0000256" key="8">
    <source>
        <dbReference type="SAM" id="MobiDB-lite"/>
    </source>
</evidence>
<comment type="similarity">
    <text evidence="7">Belongs to the binding-protein-dependent transport system permease family.</text>
</comment>
<evidence type="ECO:0000256" key="7">
    <source>
        <dbReference type="RuleBase" id="RU363032"/>
    </source>
</evidence>
<name>A0A0U5BM61_9MICO</name>
<feature type="region of interest" description="Disordered" evidence="8">
    <location>
        <begin position="1"/>
        <end position="33"/>
    </location>
</feature>
<evidence type="ECO:0000256" key="1">
    <source>
        <dbReference type="ARBA" id="ARBA00004651"/>
    </source>
</evidence>
<dbReference type="RefSeq" id="WP_096420338.1">
    <property type="nucleotide sequence ID" value="NZ_AP017315.1"/>
</dbReference>
<dbReference type="GO" id="GO:0055085">
    <property type="term" value="P:transmembrane transport"/>
    <property type="evidence" value="ECO:0007669"/>
    <property type="project" value="InterPro"/>
</dbReference>
<dbReference type="Gene3D" id="1.10.3720.10">
    <property type="entry name" value="MetI-like"/>
    <property type="match status" value="1"/>
</dbReference>
<dbReference type="SUPFAM" id="SSF161098">
    <property type="entry name" value="MetI-like"/>
    <property type="match status" value="1"/>
</dbReference>
<keyword evidence="3" id="KW-1003">Cell membrane</keyword>
<feature type="transmembrane region" description="Helical" evidence="7">
    <location>
        <begin position="211"/>
        <end position="236"/>
    </location>
</feature>
<dbReference type="GO" id="GO:0005886">
    <property type="term" value="C:plasma membrane"/>
    <property type="evidence" value="ECO:0007669"/>
    <property type="project" value="UniProtKB-SubCell"/>
</dbReference>
<evidence type="ECO:0000259" key="9">
    <source>
        <dbReference type="PROSITE" id="PS50928"/>
    </source>
</evidence>
<dbReference type="EMBL" id="AP017315">
    <property type="protein sequence ID" value="BAU31254.1"/>
    <property type="molecule type" value="Genomic_DNA"/>
</dbReference>
<dbReference type="KEGG" id="malk:MalAC0309_0379"/>
<dbReference type="PROSITE" id="PS50928">
    <property type="entry name" value="ABC_TM1"/>
    <property type="match status" value="1"/>
</dbReference>
<feature type="transmembrane region" description="Helical" evidence="7">
    <location>
        <begin position="40"/>
        <end position="61"/>
    </location>
</feature>
<proteinExistence type="inferred from homology"/>
<evidence type="ECO:0000256" key="5">
    <source>
        <dbReference type="ARBA" id="ARBA00022989"/>
    </source>
</evidence>
<dbReference type="PANTHER" id="PTHR43744">
    <property type="entry name" value="ABC TRANSPORTER PERMEASE PROTEIN MG189-RELATED-RELATED"/>
    <property type="match status" value="1"/>
</dbReference>
<comment type="subcellular location">
    <subcellularLocation>
        <location evidence="1 7">Cell membrane</location>
        <topology evidence="1 7">Multi-pass membrane protein</topology>
    </subcellularLocation>
</comment>
<keyword evidence="4 7" id="KW-0812">Transmembrane</keyword>
<dbReference type="Pfam" id="PF00528">
    <property type="entry name" value="BPD_transp_1"/>
    <property type="match status" value="1"/>
</dbReference>
<reference evidence="10 11" key="2">
    <citation type="submission" date="2016-01" db="EMBL/GenBank/DDBJ databases">
        <title>Microcella alkaliphila JAM AC0309 whole genome shotgun sequence.</title>
        <authorList>
            <person name="Kurata A."/>
            <person name="Hirose Y."/>
            <person name="Kishimoto N."/>
            <person name="Kobayashi T."/>
        </authorList>
    </citation>
    <scope>NUCLEOTIDE SEQUENCE [LARGE SCALE GENOMIC DNA]</scope>
    <source>
        <strain evidence="10 11">JAM AC0309</strain>
    </source>
</reference>
<evidence type="ECO:0000256" key="3">
    <source>
        <dbReference type="ARBA" id="ARBA00022475"/>
    </source>
</evidence>
<dbReference type="PANTHER" id="PTHR43744:SF12">
    <property type="entry name" value="ABC TRANSPORTER PERMEASE PROTEIN MG189-RELATED"/>
    <property type="match status" value="1"/>
</dbReference>
<feature type="domain" description="ABC transmembrane type-1" evidence="9">
    <location>
        <begin position="99"/>
        <end position="290"/>
    </location>
</feature>
<dbReference type="InterPro" id="IPR000515">
    <property type="entry name" value="MetI-like"/>
</dbReference>
<sequence length="304" mass="32433">MTATLTPGAAPNAPTPGSPRVSLDDPPPSRRKKRDLATPFAYIVALVICGITVAPVIYVILGGFRTTAQINRDPAGLPDPWVFDKYLGVFQDPNFWTQFANSTVVAVATTGGVVILGVMAAFVIARYEFYGRTFLFSLFVAGLLFPLTVAVLPLFTMLRSFGLLGNLLAVIAPQIAFALPVTIIILVPFLRAIPAELEDAALIDGAGRFTFFWRVLLPLSWPGLITVGVLAFVASWNAYLLPLLLLGNPATATLPVGVQYFSTAYSQDTAGVLAFTSIAMLPALLFFTLAQRRIVGGLTGAVKG</sequence>
<feature type="transmembrane region" description="Helical" evidence="7">
    <location>
        <begin position="104"/>
        <end position="127"/>
    </location>
</feature>
<feature type="transmembrane region" description="Helical" evidence="7">
    <location>
        <begin position="270"/>
        <end position="290"/>
    </location>
</feature>
<keyword evidence="5 7" id="KW-1133">Transmembrane helix</keyword>
<feature type="transmembrane region" description="Helical" evidence="7">
    <location>
        <begin position="167"/>
        <end position="190"/>
    </location>
</feature>
<dbReference type="OrthoDB" id="9794684at2"/>
<evidence type="ECO:0000313" key="10">
    <source>
        <dbReference type="EMBL" id="BAU31254.1"/>
    </source>
</evidence>
<evidence type="ECO:0000313" key="11">
    <source>
        <dbReference type="Proteomes" id="UP000218965"/>
    </source>
</evidence>
<accession>A0A0U5BM61</accession>
<keyword evidence="2 7" id="KW-0813">Transport</keyword>
<feature type="compositionally biased region" description="Low complexity" evidence="8">
    <location>
        <begin position="1"/>
        <end position="12"/>
    </location>
</feature>
<evidence type="ECO:0000256" key="2">
    <source>
        <dbReference type="ARBA" id="ARBA00022448"/>
    </source>
</evidence>
<feature type="transmembrane region" description="Helical" evidence="7">
    <location>
        <begin position="134"/>
        <end position="155"/>
    </location>
</feature>
<dbReference type="AlphaFoldDB" id="A0A0U5BM61"/>
<protein>
    <submittedName>
        <fullName evidence="10">Binding-protein-dependent transport system inner membrane protein</fullName>
    </submittedName>
</protein>
<dbReference type="Proteomes" id="UP000218965">
    <property type="component" value="Chromosome"/>
</dbReference>
<evidence type="ECO:0000256" key="4">
    <source>
        <dbReference type="ARBA" id="ARBA00022692"/>
    </source>
</evidence>
<dbReference type="InterPro" id="IPR035906">
    <property type="entry name" value="MetI-like_sf"/>
</dbReference>
<reference evidence="11" key="1">
    <citation type="submission" date="2015-12" db="EMBL/GenBank/DDBJ databases">
        <authorList>
            <person name="Shamseldin A."/>
            <person name="Moawad H."/>
            <person name="Abd El-Rahim W.M."/>
            <person name="Sadowsky M.J."/>
        </authorList>
    </citation>
    <scope>NUCLEOTIDE SEQUENCE [LARGE SCALE GENOMIC DNA]</scope>
    <source>
        <strain evidence="11">JAM AC0309</strain>
    </source>
</reference>
<evidence type="ECO:0000256" key="6">
    <source>
        <dbReference type="ARBA" id="ARBA00023136"/>
    </source>
</evidence>
<keyword evidence="6 7" id="KW-0472">Membrane</keyword>
<dbReference type="CDD" id="cd06261">
    <property type="entry name" value="TM_PBP2"/>
    <property type="match status" value="1"/>
</dbReference>